<reference evidence="1" key="2">
    <citation type="submission" date="2023-03" db="EMBL/GenBank/DDBJ databases">
        <authorList>
            <person name="Zhang Z."/>
        </authorList>
    </citation>
    <scope>NUCLEOTIDE SEQUENCE</scope>
    <source>
        <strain evidence="1">DSA</strain>
    </source>
</reference>
<gene>
    <name evidence="1" type="ORF">P6N53_15380</name>
</gene>
<keyword evidence="2" id="KW-1185">Reference proteome</keyword>
<proteinExistence type="predicted"/>
<dbReference type="InterPro" id="IPR010349">
    <property type="entry name" value="Asparaginase_II"/>
</dbReference>
<dbReference type="RefSeq" id="WP_304544697.1">
    <property type="nucleotide sequence ID" value="NZ_JARPTC010000022.1"/>
</dbReference>
<reference evidence="1" key="1">
    <citation type="journal article" date="2023" name="J. Hazard. Mater.">
        <title>Anaerobic biodegradation of pyrene and benzo[a]pyrene by a new sulfate-reducing Desulforamulus aquiferis strain DSA.</title>
        <authorList>
            <person name="Zhang Z."/>
            <person name="Sun J."/>
            <person name="Gong X."/>
            <person name="Wang C."/>
            <person name="Wang H."/>
        </authorList>
    </citation>
    <scope>NUCLEOTIDE SEQUENCE</scope>
    <source>
        <strain evidence="1">DSA</strain>
    </source>
</reference>
<protein>
    <submittedName>
        <fullName evidence="1">Asparaginase</fullName>
    </submittedName>
</protein>
<dbReference type="Pfam" id="PF06089">
    <property type="entry name" value="Asparaginase_II"/>
    <property type="match status" value="1"/>
</dbReference>
<name>A0AAW7ZHF1_9FIRM</name>
<dbReference type="PANTHER" id="PTHR42110">
    <property type="entry name" value="L-ASPARAGINASE, PUTATIVE (AFU_ORTHOLOGUE AFUA_3G11890)-RELATED"/>
    <property type="match status" value="1"/>
</dbReference>
<dbReference type="Proteomes" id="UP001172911">
    <property type="component" value="Unassembled WGS sequence"/>
</dbReference>
<dbReference type="EMBL" id="JARPTC010000022">
    <property type="protein sequence ID" value="MDO7788609.1"/>
    <property type="molecule type" value="Genomic_DNA"/>
</dbReference>
<evidence type="ECO:0000313" key="2">
    <source>
        <dbReference type="Proteomes" id="UP001172911"/>
    </source>
</evidence>
<sequence>MADLLVKVTRGSLIESQHRGHLVVCDRAGNTIFTLGNPELVTYWRSSAKPFQAIPLIERGGAERFALTGSEIAILTSSHGGEEQHVITIGNLFKKIGLSTECLNCGPSEPMYKPAAQKILTSGAKYAAWNNACSGKHSGMLMLALLLNAPLANYIDKDHPVQQEMLKVISQCSTVSPKDIVLGIDGCGVPVFGLPLRNMAMAYARLSLPEDYFSPGRTRAINLIRDAMTSNPYYVAGTDRLDTMLMEATKGKVVAKLGSEGIYCVGIVNEGIGLALKIEDGNYRAIGPVVINVLKGLGYLNDAEFSQLKHLWQPALKNHRGETIGHLEVAFSM</sequence>
<organism evidence="1 2">
    <name type="scientific">Desulforamulus aquiferis</name>
    <dbReference type="NCBI Taxonomy" id="1397668"/>
    <lineage>
        <taxon>Bacteria</taxon>
        <taxon>Bacillati</taxon>
        <taxon>Bacillota</taxon>
        <taxon>Clostridia</taxon>
        <taxon>Eubacteriales</taxon>
        <taxon>Peptococcaceae</taxon>
        <taxon>Desulforamulus</taxon>
    </lineage>
</organism>
<dbReference type="AlphaFoldDB" id="A0AAW7ZHF1"/>
<comment type="caution">
    <text evidence="1">The sequence shown here is derived from an EMBL/GenBank/DDBJ whole genome shotgun (WGS) entry which is preliminary data.</text>
</comment>
<dbReference type="PANTHER" id="PTHR42110:SF1">
    <property type="entry name" value="L-ASPARAGINASE, PUTATIVE (AFU_ORTHOLOGUE AFUA_3G11890)-RELATED"/>
    <property type="match status" value="1"/>
</dbReference>
<accession>A0AAW7ZHF1</accession>
<evidence type="ECO:0000313" key="1">
    <source>
        <dbReference type="EMBL" id="MDO7788609.1"/>
    </source>
</evidence>